<feature type="compositionally biased region" description="Low complexity" evidence="1">
    <location>
        <begin position="139"/>
        <end position="150"/>
    </location>
</feature>
<dbReference type="AlphaFoldDB" id="A0A4S4M477"/>
<reference evidence="2 3" key="1">
    <citation type="submission" date="2019-02" db="EMBL/GenBank/DDBJ databases">
        <title>Genome sequencing of the rare red list fungi Bondarzewia mesenterica.</title>
        <authorList>
            <person name="Buettner E."/>
            <person name="Kellner H."/>
        </authorList>
    </citation>
    <scope>NUCLEOTIDE SEQUENCE [LARGE SCALE GENOMIC DNA]</scope>
    <source>
        <strain evidence="2 3">DSM 108281</strain>
    </source>
</reference>
<proteinExistence type="predicted"/>
<sequence length="189" mass="20493">MLPIPSSFSSVDPPLYHCRPTGKTGIILFDTQAKPKMSDVQIGMASMRLSTPSKMPFHPFDTPDITQMCAGPTIDPALSPSQPASDGSDLLFMAQDNEIIAAMYFEQLDHFTAEMSNLIKNARLDSDVDARSPMTSQHPSATSSSAPASPIIEEPDTCMLSDSSFKQTVHICPIFVILYEAHSIFAPGL</sequence>
<keyword evidence="3" id="KW-1185">Reference proteome</keyword>
<organism evidence="2 3">
    <name type="scientific">Bondarzewia mesenterica</name>
    <dbReference type="NCBI Taxonomy" id="1095465"/>
    <lineage>
        <taxon>Eukaryota</taxon>
        <taxon>Fungi</taxon>
        <taxon>Dikarya</taxon>
        <taxon>Basidiomycota</taxon>
        <taxon>Agaricomycotina</taxon>
        <taxon>Agaricomycetes</taxon>
        <taxon>Russulales</taxon>
        <taxon>Bondarzewiaceae</taxon>
        <taxon>Bondarzewia</taxon>
    </lineage>
</organism>
<protein>
    <submittedName>
        <fullName evidence="2">Uncharacterized protein</fullName>
    </submittedName>
</protein>
<accession>A0A4S4M477</accession>
<feature type="region of interest" description="Disordered" evidence="1">
    <location>
        <begin position="129"/>
        <end position="152"/>
    </location>
</feature>
<dbReference type="Proteomes" id="UP000310158">
    <property type="component" value="Unassembled WGS sequence"/>
</dbReference>
<gene>
    <name evidence="2" type="ORF">EW146_g3197</name>
</gene>
<comment type="caution">
    <text evidence="2">The sequence shown here is derived from an EMBL/GenBank/DDBJ whole genome shotgun (WGS) entry which is preliminary data.</text>
</comment>
<evidence type="ECO:0000256" key="1">
    <source>
        <dbReference type="SAM" id="MobiDB-lite"/>
    </source>
</evidence>
<dbReference type="EMBL" id="SGPL01000102">
    <property type="protein sequence ID" value="THH17660.1"/>
    <property type="molecule type" value="Genomic_DNA"/>
</dbReference>
<evidence type="ECO:0000313" key="2">
    <source>
        <dbReference type="EMBL" id="THH17660.1"/>
    </source>
</evidence>
<evidence type="ECO:0000313" key="3">
    <source>
        <dbReference type="Proteomes" id="UP000310158"/>
    </source>
</evidence>
<name>A0A4S4M477_9AGAM</name>